<dbReference type="SUPFAM" id="SSF53474">
    <property type="entry name" value="alpha/beta-Hydrolases"/>
    <property type="match status" value="1"/>
</dbReference>
<dbReference type="InterPro" id="IPR050593">
    <property type="entry name" value="LovG"/>
</dbReference>
<dbReference type="GeneID" id="26812310"/>
<evidence type="ECO:0000259" key="2">
    <source>
        <dbReference type="Pfam" id="PF03959"/>
    </source>
</evidence>
<evidence type="ECO:0000256" key="1">
    <source>
        <dbReference type="ARBA" id="ARBA00022801"/>
    </source>
</evidence>
<gene>
    <name evidence="3" type="ORF">ANOM_010506</name>
</gene>
<reference evidence="3 4" key="1">
    <citation type="submission" date="2014-06" db="EMBL/GenBank/DDBJ databases">
        <title>The Genome of the Aflatoxigenic Filamentous Fungus Aspergillus nomius.</title>
        <authorList>
            <person name="Moore M.G."/>
            <person name="Shannon B.M."/>
            <person name="Brian M.M."/>
        </authorList>
    </citation>
    <scope>NUCLEOTIDE SEQUENCE [LARGE SCALE GENOMIC DNA]</scope>
    <source>
        <strain evidence="3 4">NRRL 13137</strain>
    </source>
</reference>
<dbReference type="InterPro" id="IPR005645">
    <property type="entry name" value="FSH-like_dom"/>
</dbReference>
<dbReference type="GO" id="GO:0019748">
    <property type="term" value="P:secondary metabolic process"/>
    <property type="evidence" value="ECO:0007669"/>
    <property type="project" value="TreeGrafter"/>
</dbReference>
<accession>A0A0L1INZ3</accession>
<sequence length="218" mass="24239">MRFLCLHGVGDNAQILQHQTAAIRYELSDQHTYEFVEGAIPWKASNQDAVHSDEATFTYCDPYQADSCLRAIHDLDRFFEDEGPFDGMIGFSLGACLTITWLKHKQNALEMGEIARLPVQVAILFGASHVYDCTMLEKGSTVGLDPSHPGLRLDVPSVHIWGSQDPLKSLAQRTTDFFNPERLSIYVHEKGHVIPSSIEEVVCVVKAINRAIGAICPE</sequence>
<dbReference type="Pfam" id="PF03959">
    <property type="entry name" value="FSH1"/>
    <property type="match status" value="1"/>
</dbReference>
<dbReference type="GO" id="GO:0005737">
    <property type="term" value="C:cytoplasm"/>
    <property type="evidence" value="ECO:0007669"/>
    <property type="project" value="TreeGrafter"/>
</dbReference>
<comment type="caution">
    <text evidence="3">The sequence shown here is derived from an EMBL/GenBank/DDBJ whole genome shotgun (WGS) entry which is preliminary data.</text>
</comment>
<evidence type="ECO:0000313" key="4">
    <source>
        <dbReference type="Proteomes" id="UP000037505"/>
    </source>
</evidence>
<dbReference type="AlphaFoldDB" id="A0A0L1INZ3"/>
<protein>
    <recommendedName>
        <fullName evidence="2">Serine hydrolase domain-containing protein</fullName>
    </recommendedName>
</protein>
<keyword evidence="4" id="KW-1185">Reference proteome</keyword>
<dbReference type="GO" id="GO:0005634">
    <property type="term" value="C:nucleus"/>
    <property type="evidence" value="ECO:0007669"/>
    <property type="project" value="TreeGrafter"/>
</dbReference>
<dbReference type="STRING" id="1509407.A0A0L1INZ3"/>
<dbReference type="PANTHER" id="PTHR48070">
    <property type="entry name" value="ESTERASE OVCA2"/>
    <property type="match status" value="1"/>
</dbReference>
<dbReference type="RefSeq" id="XP_015401993.1">
    <property type="nucleotide sequence ID" value="XM_015555762.1"/>
</dbReference>
<dbReference type="Gene3D" id="3.40.50.1820">
    <property type="entry name" value="alpha/beta hydrolase"/>
    <property type="match status" value="1"/>
</dbReference>
<dbReference type="EMBL" id="JNOM01000499">
    <property type="protein sequence ID" value="KNG81070.1"/>
    <property type="molecule type" value="Genomic_DNA"/>
</dbReference>
<dbReference type="GO" id="GO:0016787">
    <property type="term" value="F:hydrolase activity"/>
    <property type="evidence" value="ECO:0007669"/>
    <property type="project" value="UniProtKB-KW"/>
</dbReference>
<dbReference type="PANTHER" id="PTHR48070:SF4">
    <property type="entry name" value="ESTERASE ALNB"/>
    <property type="match status" value="1"/>
</dbReference>
<dbReference type="InterPro" id="IPR029058">
    <property type="entry name" value="AB_hydrolase_fold"/>
</dbReference>
<keyword evidence="1" id="KW-0378">Hydrolase</keyword>
<organism evidence="3 4">
    <name type="scientific">Aspergillus nomiae NRRL (strain ATCC 15546 / NRRL 13137 / CBS 260.88 / M93)</name>
    <dbReference type="NCBI Taxonomy" id="1509407"/>
    <lineage>
        <taxon>Eukaryota</taxon>
        <taxon>Fungi</taxon>
        <taxon>Dikarya</taxon>
        <taxon>Ascomycota</taxon>
        <taxon>Pezizomycotina</taxon>
        <taxon>Eurotiomycetes</taxon>
        <taxon>Eurotiomycetidae</taxon>
        <taxon>Eurotiales</taxon>
        <taxon>Aspergillaceae</taxon>
        <taxon>Aspergillus</taxon>
        <taxon>Aspergillus subgen. Circumdati</taxon>
    </lineage>
</organism>
<dbReference type="Proteomes" id="UP000037505">
    <property type="component" value="Unassembled WGS sequence"/>
</dbReference>
<dbReference type="OrthoDB" id="414698at2759"/>
<proteinExistence type="predicted"/>
<evidence type="ECO:0000313" key="3">
    <source>
        <dbReference type="EMBL" id="KNG81070.1"/>
    </source>
</evidence>
<name>A0A0L1INZ3_ASPN3</name>
<feature type="domain" description="Serine hydrolase" evidence="2">
    <location>
        <begin position="2"/>
        <end position="200"/>
    </location>
</feature>